<dbReference type="PROSITE" id="PS01125">
    <property type="entry name" value="ROK"/>
    <property type="match status" value="1"/>
</dbReference>
<proteinExistence type="inferred from homology"/>
<dbReference type="InterPro" id="IPR049874">
    <property type="entry name" value="ROK_cs"/>
</dbReference>
<dbReference type="Gene3D" id="3.30.420.40">
    <property type="match status" value="2"/>
</dbReference>
<dbReference type="PANTHER" id="PTHR18964">
    <property type="entry name" value="ROK (REPRESSOR, ORF, KINASE) FAMILY"/>
    <property type="match status" value="1"/>
</dbReference>
<gene>
    <name evidence="2" type="ORF">NE398_08150</name>
</gene>
<dbReference type="Proteomes" id="UP001141183">
    <property type="component" value="Unassembled WGS sequence"/>
</dbReference>
<dbReference type="EMBL" id="JAMRYU010000007">
    <property type="protein sequence ID" value="MDC4240134.1"/>
    <property type="molecule type" value="Genomic_DNA"/>
</dbReference>
<dbReference type="CDD" id="cd24068">
    <property type="entry name" value="ASKHA_NBD_ROK_FnNanK-like"/>
    <property type="match status" value="1"/>
</dbReference>
<dbReference type="Pfam" id="PF00480">
    <property type="entry name" value="ROK"/>
    <property type="match status" value="1"/>
</dbReference>
<comment type="caution">
    <text evidence="2">The sequence shown here is derived from an EMBL/GenBank/DDBJ whole genome shotgun (WGS) entry which is preliminary data.</text>
</comment>
<reference evidence="2" key="1">
    <citation type="submission" date="2022-05" db="EMBL/GenBank/DDBJ databases">
        <title>Draft genome sequence of Clostridium tertium strain CP3 isolated from Peru.</title>
        <authorList>
            <person name="Hurtado R."/>
            <person name="Lima L."/>
            <person name="Sousa T."/>
            <person name="Jaiswal A.K."/>
            <person name="Tiwari S."/>
            <person name="Maturrano L."/>
            <person name="Brenig B."/>
            <person name="Azevedo V."/>
        </authorList>
    </citation>
    <scope>NUCLEOTIDE SEQUENCE</scope>
    <source>
        <strain evidence="2">CP3</strain>
    </source>
</reference>
<dbReference type="InterPro" id="IPR043129">
    <property type="entry name" value="ATPase_NBD"/>
</dbReference>
<sequence length="324" mass="34900">MYKIYLGVDIGGTDVKIGLITSDGNLIKSTAFSVDFDHYKTPIIDTVLKSIDIFLENNNLDSNNLIGIGISATGQIDTYSGTVIGSAGHIDNWIYTPIKDIVQNKYAVPVSVANDANCAVIGEYWKGSAVNYSNVIMITIGTGVGGGIICNGKILSGKIGLAGELGHFSIDKSGKKCTCGNFGCYEQYASTTTLVNNVNELLNSLPSYPFNKTEKINGKFIFEQVKLGNSDITYIVNKWIDDISVGLVGLIHIFNPDLVIIGGGVSSQEAYFITPLRNKVFNMIMPSFKRHLKITSANLGNNAGLIGAIYNLIKDNNLGGIYDN</sequence>
<dbReference type="RefSeq" id="WP_099345842.1">
    <property type="nucleotide sequence ID" value="NZ_JADMSE010000004.1"/>
</dbReference>
<comment type="similarity">
    <text evidence="1">Belongs to the ROK (NagC/XylR) family.</text>
</comment>
<organism evidence="2 3">
    <name type="scientific">Clostridium tertium</name>
    <dbReference type="NCBI Taxonomy" id="1559"/>
    <lineage>
        <taxon>Bacteria</taxon>
        <taxon>Bacillati</taxon>
        <taxon>Bacillota</taxon>
        <taxon>Clostridia</taxon>
        <taxon>Eubacteriales</taxon>
        <taxon>Clostridiaceae</taxon>
        <taxon>Clostridium</taxon>
    </lineage>
</organism>
<evidence type="ECO:0000256" key="1">
    <source>
        <dbReference type="ARBA" id="ARBA00006479"/>
    </source>
</evidence>
<dbReference type="AlphaFoldDB" id="A0A9X3XLB1"/>
<protein>
    <submittedName>
        <fullName evidence="2">ROK family protein</fullName>
    </submittedName>
</protein>
<accession>A0A9X3XLB1</accession>
<evidence type="ECO:0000313" key="2">
    <source>
        <dbReference type="EMBL" id="MDC4240134.1"/>
    </source>
</evidence>
<dbReference type="PANTHER" id="PTHR18964:SF165">
    <property type="entry name" value="BETA-GLUCOSIDE KINASE"/>
    <property type="match status" value="1"/>
</dbReference>
<dbReference type="SUPFAM" id="SSF53067">
    <property type="entry name" value="Actin-like ATPase domain"/>
    <property type="match status" value="1"/>
</dbReference>
<dbReference type="InterPro" id="IPR000600">
    <property type="entry name" value="ROK"/>
</dbReference>
<keyword evidence="3" id="KW-1185">Reference proteome</keyword>
<evidence type="ECO:0000313" key="3">
    <source>
        <dbReference type="Proteomes" id="UP001141183"/>
    </source>
</evidence>
<name>A0A9X3XLB1_9CLOT</name>